<dbReference type="GO" id="GO:0015648">
    <property type="term" value="F:lipid-linked peptidoglycan transporter activity"/>
    <property type="evidence" value="ECO:0007669"/>
    <property type="project" value="UniProtKB-UniRule"/>
</dbReference>
<evidence type="ECO:0000256" key="8">
    <source>
        <dbReference type="HAMAP-Rule" id="MF_02078"/>
    </source>
</evidence>
<dbReference type="PIRSF" id="PIRSF002869">
    <property type="entry name" value="MviN"/>
    <property type="match status" value="1"/>
</dbReference>
<feature type="transmembrane region" description="Helical" evidence="8">
    <location>
        <begin position="257"/>
        <end position="278"/>
    </location>
</feature>
<protein>
    <recommendedName>
        <fullName evidence="8">Probable lipid II flippase MurJ</fullName>
    </recommendedName>
</protein>
<evidence type="ECO:0000256" key="5">
    <source>
        <dbReference type="ARBA" id="ARBA00022984"/>
    </source>
</evidence>
<dbReference type="Pfam" id="PF03023">
    <property type="entry name" value="MurJ"/>
    <property type="match status" value="1"/>
</dbReference>
<keyword evidence="7 8" id="KW-0472">Membrane</keyword>
<evidence type="ECO:0000256" key="7">
    <source>
        <dbReference type="ARBA" id="ARBA00023136"/>
    </source>
</evidence>
<comment type="pathway">
    <text evidence="8">Cell wall biogenesis; peptidoglycan biosynthesis.</text>
</comment>
<comment type="subcellular location">
    <subcellularLocation>
        <location evidence="1 8">Cell membrane</location>
        <topology evidence="1 8">Multi-pass membrane protein</topology>
    </subcellularLocation>
</comment>
<feature type="transmembrane region" description="Helical" evidence="8">
    <location>
        <begin position="436"/>
        <end position="459"/>
    </location>
</feature>
<dbReference type="GO" id="GO:0005886">
    <property type="term" value="C:plasma membrane"/>
    <property type="evidence" value="ECO:0007669"/>
    <property type="project" value="UniProtKB-SubCell"/>
</dbReference>
<evidence type="ECO:0000313" key="11">
    <source>
        <dbReference type="Proteomes" id="UP000233654"/>
    </source>
</evidence>
<dbReference type="GO" id="GO:0034204">
    <property type="term" value="P:lipid translocation"/>
    <property type="evidence" value="ECO:0007669"/>
    <property type="project" value="TreeGrafter"/>
</dbReference>
<dbReference type="AlphaFoldDB" id="A0A2N3G7A2"/>
<keyword evidence="8 9" id="KW-0813">Transport</keyword>
<comment type="function">
    <text evidence="8 9">Involved in peptidoglycan biosynthesis. Transports lipid-linked peptidoglycan precursors from the inner to the outer leaflet of the cytoplasmic membrane.</text>
</comment>
<dbReference type="PRINTS" id="PR01806">
    <property type="entry name" value="VIRFACTRMVIN"/>
</dbReference>
<dbReference type="GO" id="GO:0009252">
    <property type="term" value="P:peptidoglycan biosynthetic process"/>
    <property type="evidence" value="ECO:0007669"/>
    <property type="project" value="UniProtKB-UniRule"/>
</dbReference>
<feature type="transmembrane region" description="Helical" evidence="8">
    <location>
        <begin position="474"/>
        <end position="495"/>
    </location>
</feature>
<evidence type="ECO:0000256" key="3">
    <source>
        <dbReference type="ARBA" id="ARBA00022692"/>
    </source>
</evidence>
<keyword evidence="4 8" id="KW-0133">Cell shape</keyword>
<dbReference type="NCBIfam" id="TIGR01695">
    <property type="entry name" value="murJ_mviN"/>
    <property type="match status" value="1"/>
</dbReference>
<comment type="similarity">
    <text evidence="8 9">Belongs to the MurJ/MviN family.</text>
</comment>
<dbReference type="InterPro" id="IPR004268">
    <property type="entry name" value="MurJ"/>
</dbReference>
<organism evidence="10 11">
    <name type="scientific">Candidatus Anoxymicrobium japonicum</name>
    <dbReference type="NCBI Taxonomy" id="2013648"/>
    <lineage>
        <taxon>Bacteria</taxon>
        <taxon>Bacillati</taxon>
        <taxon>Actinomycetota</taxon>
        <taxon>Candidatus Geothermincolia</taxon>
        <taxon>Candidatus Geothermincolales</taxon>
        <taxon>Candidatus Anoxymicrobiaceae</taxon>
        <taxon>Candidatus Anoxymicrobium</taxon>
    </lineage>
</organism>
<dbReference type="EMBL" id="PHEX01000011">
    <property type="protein sequence ID" value="PKQ28573.1"/>
    <property type="molecule type" value="Genomic_DNA"/>
</dbReference>
<feature type="transmembrane region" description="Helical" evidence="8">
    <location>
        <begin position="299"/>
        <end position="318"/>
    </location>
</feature>
<dbReference type="GO" id="GO:0008360">
    <property type="term" value="P:regulation of cell shape"/>
    <property type="evidence" value="ECO:0007669"/>
    <property type="project" value="UniProtKB-UniRule"/>
</dbReference>
<feature type="transmembrane region" description="Helical" evidence="8">
    <location>
        <begin position="338"/>
        <end position="361"/>
    </location>
</feature>
<gene>
    <name evidence="10" type="primary">mviN</name>
    <name evidence="8" type="synonym">murJ</name>
    <name evidence="10" type="ORF">CVT63_01960</name>
</gene>
<feature type="transmembrane region" description="Helical" evidence="8">
    <location>
        <begin position="123"/>
        <end position="143"/>
    </location>
</feature>
<dbReference type="GO" id="GO:0071555">
    <property type="term" value="P:cell wall organization"/>
    <property type="evidence" value="ECO:0007669"/>
    <property type="project" value="UniProtKB-UniRule"/>
</dbReference>
<dbReference type="HAMAP" id="MF_02078">
    <property type="entry name" value="MurJ_MviN"/>
    <property type="match status" value="1"/>
</dbReference>
<keyword evidence="8 9" id="KW-0961">Cell wall biogenesis/degradation</keyword>
<comment type="caution">
    <text evidence="10">The sequence shown here is derived from an EMBL/GenBank/DDBJ whole genome shotgun (WGS) entry which is preliminary data.</text>
</comment>
<evidence type="ECO:0000256" key="9">
    <source>
        <dbReference type="PIRNR" id="PIRNR002869"/>
    </source>
</evidence>
<reference evidence="10 11" key="1">
    <citation type="journal article" date="2017" name="ISME J.">
        <title>Potential for microbial H2 and metal transformations associated with novel bacteria and archaea in deep terrestrial subsurface sediments.</title>
        <authorList>
            <person name="Hernsdorf A.W."/>
            <person name="Amano Y."/>
            <person name="Miyakawa K."/>
            <person name="Ise K."/>
            <person name="Suzuki Y."/>
            <person name="Anantharaman K."/>
            <person name="Probst A."/>
            <person name="Burstein D."/>
            <person name="Thomas B.C."/>
            <person name="Banfield J.F."/>
        </authorList>
    </citation>
    <scope>NUCLEOTIDE SEQUENCE [LARGE SCALE GENOMIC DNA]</scope>
    <source>
        <strain evidence="10">HGW-Actinobacteria-3</strain>
    </source>
</reference>
<feature type="transmembrane region" description="Helical" evidence="8">
    <location>
        <begin position="180"/>
        <end position="199"/>
    </location>
</feature>
<keyword evidence="5 8" id="KW-0573">Peptidoglycan synthesis</keyword>
<evidence type="ECO:0000256" key="4">
    <source>
        <dbReference type="ARBA" id="ARBA00022960"/>
    </source>
</evidence>
<dbReference type="UniPathway" id="UPA00219"/>
<dbReference type="PANTHER" id="PTHR47019">
    <property type="entry name" value="LIPID II FLIPPASE MURJ"/>
    <property type="match status" value="1"/>
</dbReference>
<sequence length="533" mass="58356">MTMGTGISRVTGFVRTAALASVLGLTAREMADSFNLANITPNIIYDLVLGGVLASLFIPVFVEYLHTKDEEEAWHVANSIFNITLFVLVGVSIVLCVAAPYVIRAQTFLAHGRGQMEADAIFLLRFFIFEVVFYGFCAIYTGILNSYKHFTIPAFAPIANNVVVIATVAIYNFYPNKYLLAAGATAGVVTMAMIQLPWVRKTGFRYRFLIDLKHPAVRKIGRLAVPVVAYVLINQVGLLVVNILAASVTGGISAFQYAYIFFQLPYGIVAVSIITALFPSLSEQSIRDDTSRIIDSTSLGIRTTAFVVIPASVGYAILSVPIVRLLLERLNFAGRDTAMLASVLFYFVLGLSFFSFFMLALKVFYSMQDTKTPLIIAGIIIGLNIAVDFIYFYSFSSDVMKISGLALGNTTAYVVGAVLVWIMLSRRLGGLDGKRVATFLARIAVASLAMGIACWTVAWLCQKFVGVATFPEQLLQVAAAVIVSAIVYLGASALFKSEEMRALRRLIAKFFRRNHGDIEPPVKETAEESRIIK</sequence>
<proteinExistence type="inferred from homology"/>
<evidence type="ECO:0000313" key="10">
    <source>
        <dbReference type="EMBL" id="PKQ28573.1"/>
    </source>
</evidence>
<dbReference type="PANTHER" id="PTHR47019:SF1">
    <property type="entry name" value="LIPID II FLIPPASE MURJ"/>
    <property type="match status" value="1"/>
</dbReference>
<name>A0A2N3G7A2_9ACTN</name>
<evidence type="ECO:0000256" key="2">
    <source>
        <dbReference type="ARBA" id="ARBA00022475"/>
    </source>
</evidence>
<feature type="transmembrane region" description="Helical" evidence="8">
    <location>
        <begin position="155"/>
        <end position="174"/>
    </location>
</feature>
<dbReference type="InterPro" id="IPR051050">
    <property type="entry name" value="Lipid_II_flippase_MurJ/MviN"/>
</dbReference>
<keyword evidence="3 8" id="KW-0812">Transmembrane</keyword>
<accession>A0A2N3G7A2</accession>
<dbReference type="CDD" id="cd13123">
    <property type="entry name" value="MATE_MurJ_like"/>
    <property type="match status" value="1"/>
</dbReference>
<keyword evidence="6 8" id="KW-1133">Transmembrane helix</keyword>
<keyword evidence="2 8" id="KW-1003">Cell membrane</keyword>
<dbReference type="Proteomes" id="UP000233654">
    <property type="component" value="Unassembled WGS sequence"/>
</dbReference>
<feature type="transmembrane region" description="Helical" evidence="8">
    <location>
        <begin position="373"/>
        <end position="393"/>
    </location>
</feature>
<evidence type="ECO:0000256" key="1">
    <source>
        <dbReference type="ARBA" id="ARBA00004651"/>
    </source>
</evidence>
<evidence type="ECO:0000256" key="6">
    <source>
        <dbReference type="ARBA" id="ARBA00022989"/>
    </source>
</evidence>
<feature type="transmembrane region" description="Helical" evidence="8">
    <location>
        <begin position="220"/>
        <end position="245"/>
    </location>
</feature>
<feature type="transmembrane region" description="Helical" evidence="8">
    <location>
        <begin position="43"/>
        <end position="62"/>
    </location>
</feature>
<feature type="transmembrane region" description="Helical" evidence="8">
    <location>
        <begin position="405"/>
        <end position="424"/>
    </location>
</feature>
<feature type="transmembrane region" description="Helical" evidence="8">
    <location>
        <begin position="83"/>
        <end position="103"/>
    </location>
</feature>